<keyword evidence="2" id="KW-0812">Transmembrane</keyword>
<protein>
    <submittedName>
        <fullName evidence="4">Putative membrane protein</fullName>
    </submittedName>
</protein>
<reference evidence="4 5" key="1">
    <citation type="submission" date="2016-10" db="EMBL/GenBank/DDBJ databases">
        <authorList>
            <person name="de Groot N.N."/>
        </authorList>
    </citation>
    <scope>NUCLEOTIDE SEQUENCE [LARGE SCALE GENOMIC DNA]</scope>
    <source>
        <strain evidence="4 5">DSM 15019</strain>
    </source>
</reference>
<dbReference type="PRINTS" id="PR01217">
    <property type="entry name" value="PRICHEXTENSN"/>
</dbReference>
<evidence type="ECO:0000256" key="1">
    <source>
        <dbReference type="SAM" id="MobiDB-lite"/>
    </source>
</evidence>
<dbReference type="eggNOG" id="COG3428">
    <property type="taxonomic scope" value="Bacteria"/>
</dbReference>
<accession>A0A1H1URX4</accession>
<feature type="region of interest" description="Disordered" evidence="1">
    <location>
        <begin position="548"/>
        <end position="679"/>
    </location>
</feature>
<dbReference type="AlphaFoldDB" id="A0A1H1URX4"/>
<feature type="region of interest" description="Disordered" evidence="1">
    <location>
        <begin position="1"/>
        <end position="22"/>
    </location>
</feature>
<feature type="domain" description="YdbS-like PH" evidence="3">
    <location>
        <begin position="459"/>
        <end position="533"/>
    </location>
</feature>
<dbReference type="RefSeq" id="WP_231919574.1">
    <property type="nucleotide sequence ID" value="NZ_LT629770.1"/>
</dbReference>
<feature type="domain" description="YdbS-like PH" evidence="3">
    <location>
        <begin position="114"/>
        <end position="192"/>
    </location>
</feature>
<feature type="transmembrane region" description="Helical" evidence="2">
    <location>
        <begin position="298"/>
        <end position="323"/>
    </location>
</feature>
<gene>
    <name evidence="4" type="ORF">SAMN04489809_2583</name>
</gene>
<feature type="transmembrane region" description="Helical" evidence="2">
    <location>
        <begin position="91"/>
        <end position="114"/>
    </location>
</feature>
<evidence type="ECO:0000259" key="3">
    <source>
        <dbReference type="Pfam" id="PF03703"/>
    </source>
</evidence>
<feature type="transmembrane region" description="Helical" evidence="2">
    <location>
        <begin position="37"/>
        <end position="55"/>
    </location>
</feature>
<keyword evidence="2" id="KW-1133">Transmembrane helix</keyword>
<dbReference type="PANTHER" id="PTHR34473">
    <property type="entry name" value="UPF0699 TRANSMEMBRANE PROTEIN YDBS"/>
    <property type="match status" value="1"/>
</dbReference>
<keyword evidence="2" id="KW-0472">Membrane</keyword>
<organism evidence="4 5">
    <name type="scientific">Microbacterium paraoxydans</name>
    <dbReference type="NCBI Taxonomy" id="199592"/>
    <lineage>
        <taxon>Bacteria</taxon>
        <taxon>Bacillati</taxon>
        <taxon>Actinomycetota</taxon>
        <taxon>Actinomycetes</taxon>
        <taxon>Micrococcales</taxon>
        <taxon>Microbacteriaceae</taxon>
        <taxon>Microbacterium</taxon>
    </lineage>
</organism>
<feature type="compositionally biased region" description="Pro residues" evidence="1">
    <location>
        <begin position="590"/>
        <end position="673"/>
    </location>
</feature>
<dbReference type="GeneID" id="36300291"/>
<dbReference type="InterPro" id="IPR005182">
    <property type="entry name" value="YdbS-like_PH"/>
</dbReference>
<feature type="compositionally biased region" description="Polar residues" evidence="1">
    <location>
        <begin position="1"/>
        <end position="21"/>
    </location>
</feature>
<feature type="compositionally biased region" description="Low complexity" evidence="1">
    <location>
        <begin position="572"/>
        <end position="589"/>
    </location>
</feature>
<proteinExistence type="predicted"/>
<name>A0A1H1URX4_9MICO</name>
<dbReference type="Pfam" id="PF03703">
    <property type="entry name" value="bPH_2"/>
    <property type="match status" value="3"/>
</dbReference>
<evidence type="ECO:0000256" key="2">
    <source>
        <dbReference type="SAM" id="Phobius"/>
    </source>
</evidence>
<sequence length="679" mass="70916">MSESQLPTAAPGQTSAGTPSTHLADGEWHRMHPLTPLFKGGLALIIVGGIVIANMRDRVIAWLVGQFAPEEAHYDDYTGGDPVDWVLANNFALIALLGVLALVVVLVAIFWFIWRFQQFRITGDHVEVRKGIIFRSHRRAPLDRVQGVNLTRPFPARIIGLAKLEVVGAGTDANVALEYLATPRAEGVRAEILRLASGARAARHAASDPQGAATPGGTAPASTRAQLVGSMNEGVNGLLAGVDLQDVVPESVVKIPAGRLIGSQLISGLLWLVFFGVIFAIAIGSTLIGILVDGDPDGGIVLLGIGLGMGVPMVIAVVGITWAQISKSLRYSIAPTPDGVRITYGLLTTVTETLPPGRIFAVEVSQSLLWRPFGWWTIKINRMSGKSAAQQSSSSGQQFNVVLPVGKRADVERVLSLVLPDVPAESIPALWDQGVVGPTDADPYRTMPRRAWWRRPFSWKRHGYTVTTDGLLLRRGIVWRKLAVFPLARLQGVSLSQGPIDRAQGVSGAQVHTVPGPITGLLSGLERADALALLNEVSVAAAEAASRDHTHRWSEHAAAGVPVAPPAPPVFGGPATPTSPAFGGAASAPSAPPAPPAPPAGVPGPATPPPPVPPVRTPPVTPPPAPPVTAPPVAPPSVPPVAPPPPQTAAPSAPPAPPGSVVPPTPPIPPARPDAPREE</sequence>
<dbReference type="EMBL" id="LT629770">
    <property type="protein sequence ID" value="SDS75001.1"/>
    <property type="molecule type" value="Genomic_DNA"/>
</dbReference>
<evidence type="ECO:0000313" key="4">
    <source>
        <dbReference type="EMBL" id="SDS75001.1"/>
    </source>
</evidence>
<feature type="domain" description="YdbS-like PH" evidence="3">
    <location>
        <begin position="331"/>
        <end position="414"/>
    </location>
</feature>
<feature type="transmembrane region" description="Helical" evidence="2">
    <location>
        <begin position="269"/>
        <end position="292"/>
    </location>
</feature>
<dbReference type="Proteomes" id="UP000182126">
    <property type="component" value="Chromosome I"/>
</dbReference>
<evidence type="ECO:0000313" key="5">
    <source>
        <dbReference type="Proteomes" id="UP000182126"/>
    </source>
</evidence>
<dbReference type="PANTHER" id="PTHR34473:SF2">
    <property type="entry name" value="UPF0699 TRANSMEMBRANE PROTEIN YDBT"/>
    <property type="match status" value="1"/>
</dbReference>